<reference evidence="4" key="2">
    <citation type="submission" date="2025-08" db="UniProtKB">
        <authorList>
            <consortium name="RefSeq"/>
        </authorList>
    </citation>
    <scope>IDENTIFICATION</scope>
    <source>
        <tissue evidence="4">Etiolated seedlings</tissue>
    </source>
</reference>
<dbReference type="PRINTS" id="PR01217">
    <property type="entry name" value="PRICHEXTENSN"/>
</dbReference>
<evidence type="ECO:0000313" key="3">
    <source>
        <dbReference type="Proteomes" id="UP000087171"/>
    </source>
</evidence>
<dbReference type="PaxDb" id="3827-XP_004498434.1"/>
<keyword evidence="3" id="KW-1185">Reference proteome</keyword>
<reference evidence="3" key="1">
    <citation type="journal article" date="2013" name="Nat. Biotechnol.">
        <title>Draft genome sequence of chickpea (Cicer arietinum) provides a resource for trait improvement.</title>
        <authorList>
            <person name="Varshney R.K."/>
            <person name="Song C."/>
            <person name="Saxena R.K."/>
            <person name="Azam S."/>
            <person name="Yu S."/>
            <person name="Sharpe A.G."/>
            <person name="Cannon S."/>
            <person name="Baek J."/>
            <person name="Rosen B.D."/>
            <person name="Tar'an B."/>
            <person name="Millan T."/>
            <person name="Zhang X."/>
            <person name="Ramsay L.D."/>
            <person name="Iwata A."/>
            <person name="Wang Y."/>
            <person name="Nelson W."/>
            <person name="Farmer A.D."/>
            <person name="Gaur P.M."/>
            <person name="Soderlund C."/>
            <person name="Penmetsa R.V."/>
            <person name="Xu C."/>
            <person name="Bharti A.K."/>
            <person name="He W."/>
            <person name="Winter P."/>
            <person name="Zhao S."/>
            <person name="Hane J.K."/>
            <person name="Carrasquilla-Garcia N."/>
            <person name="Condie J.A."/>
            <person name="Upadhyaya H.D."/>
            <person name="Luo M.C."/>
            <person name="Thudi M."/>
            <person name="Gowda C.L."/>
            <person name="Singh N.P."/>
            <person name="Lichtenzveig J."/>
            <person name="Gali K.K."/>
            <person name="Rubio J."/>
            <person name="Nadarajan N."/>
            <person name="Dolezel J."/>
            <person name="Bansal K.C."/>
            <person name="Xu X."/>
            <person name="Edwards D."/>
            <person name="Zhang G."/>
            <person name="Kahl G."/>
            <person name="Gil J."/>
            <person name="Singh K.B."/>
            <person name="Datta S.K."/>
            <person name="Jackson S.A."/>
            <person name="Wang J."/>
            <person name="Cook D.R."/>
        </authorList>
    </citation>
    <scope>NUCLEOTIDE SEQUENCE [LARGE SCALE GENOMIC DNA]</scope>
    <source>
        <strain evidence="3">cv. CDC Frontier</strain>
    </source>
</reference>
<organism evidence="3 4">
    <name type="scientific">Cicer arietinum</name>
    <name type="common">Chickpea</name>
    <name type="synonym">Garbanzo</name>
    <dbReference type="NCBI Taxonomy" id="3827"/>
    <lineage>
        <taxon>Eukaryota</taxon>
        <taxon>Viridiplantae</taxon>
        <taxon>Streptophyta</taxon>
        <taxon>Embryophyta</taxon>
        <taxon>Tracheophyta</taxon>
        <taxon>Spermatophyta</taxon>
        <taxon>Magnoliopsida</taxon>
        <taxon>eudicotyledons</taxon>
        <taxon>Gunneridae</taxon>
        <taxon>Pentapetalae</taxon>
        <taxon>rosids</taxon>
        <taxon>fabids</taxon>
        <taxon>Fabales</taxon>
        <taxon>Fabaceae</taxon>
        <taxon>Papilionoideae</taxon>
        <taxon>50 kb inversion clade</taxon>
        <taxon>NPAAA clade</taxon>
        <taxon>Hologalegina</taxon>
        <taxon>IRL clade</taxon>
        <taxon>Cicereae</taxon>
        <taxon>Cicer</taxon>
    </lineage>
</organism>
<dbReference type="AlphaFoldDB" id="A0A1S2Y2U0"/>
<keyword evidence="2" id="KW-0812">Transmembrane</keyword>
<feature type="transmembrane region" description="Helical" evidence="2">
    <location>
        <begin position="107"/>
        <end position="132"/>
    </location>
</feature>
<gene>
    <name evidence="4" type="primary">LOC101491242</name>
</gene>
<dbReference type="GO" id="GO:0009834">
    <property type="term" value="P:plant-type secondary cell wall biogenesis"/>
    <property type="evidence" value="ECO:0007669"/>
    <property type="project" value="InterPro"/>
</dbReference>
<feature type="compositionally biased region" description="Basic and acidic residues" evidence="1">
    <location>
        <begin position="192"/>
        <end position="203"/>
    </location>
</feature>
<dbReference type="InterPro" id="IPR044950">
    <property type="entry name" value="TED6/7"/>
</dbReference>
<evidence type="ECO:0000256" key="2">
    <source>
        <dbReference type="SAM" id="Phobius"/>
    </source>
</evidence>
<keyword evidence="2" id="KW-0472">Membrane</keyword>
<evidence type="ECO:0000256" key="1">
    <source>
        <dbReference type="SAM" id="MobiDB-lite"/>
    </source>
</evidence>
<dbReference type="OrthoDB" id="785473at2759"/>
<keyword evidence="2" id="KW-1133">Transmembrane helix</keyword>
<feature type="region of interest" description="Disordered" evidence="1">
    <location>
        <begin position="189"/>
        <end position="225"/>
    </location>
</feature>
<dbReference type="STRING" id="3827.A0A1S2Y2U0"/>
<evidence type="ECO:0000313" key="4">
    <source>
        <dbReference type="RefSeq" id="XP_004498434.1"/>
    </source>
</evidence>
<protein>
    <submittedName>
        <fullName evidence="4">Proline-rich receptor-like protein kinase PERK10</fullName>
    </submittedName>
</protein>
<dbReference type="KEGG" id="cam:101491242"/>
<dbReference type="PANTHER" id="PTHR35697">
    <property type="entry name" value="OS08G0108300 PROTEIN"/>
    <property type="match status" value="1"/>
</dbReference>
<dbReference type="PANTHER" id="PTHR35697:SF1">
    <property type="entry name" value="PROTEIN TRACHEARY ELEMENT DIFFERENTIATION-RELATED 7"/>
    <property type="match status" value="1"/>
</dbReference>
<name>A0A1S2Y2U0_CICAR</name>
<proteinExistence type="predicted"/>
<dbReference type="GeneID" id="101491242"/>
<dbReference type="eggNOG" id="ENOG502RSQP">
    <property type="taxonomic scope" value="Eukaryota"/>
</dbReference>
<feature type="region of interest" description="Disordered" evidence="1">
    <location>
        <begin position="19"/>
        <end position="97"/>
    </location>
</feature>
<dbReference type="RefSeq" id="XP_004498434.1">
    <property type="nucleotide sequence ID" value="XM_004498377.3"/>
</dbReference>
<feature type="compositionally biased region" description="Basic and acidic residues" evidence="1">
    <location>
        <begin position="213"/>
        <end position="225"/>
    </location>
</feature>
<sequence length="225" mass="24584">MASIQPNFYFPHPLNPPPSPFHPFNPPPPSHLFRPPPPPSHSFPPPPPHGHPPPPQPPPSHPFSPPPPHSHPPPSPHRPIAPPLPPHILPSPPPPLPPSPSPYHPTIIVIVIISFGGIALFSMLAFALFCCIQKRKKKKTQQADIVHIDEHKKVTETIVPGPFGKPTVVISVEDDVHVDEVIKKNAQLGHGLHGEASKAHEQDQGNSSNIEVESEHNHPQIENKN</sequence>
<dbReference type="Proteomes" id="UP000087171">
    <property type="component" value="Chromosome Ca4"/>
</dbReference>
<accession>A0A1S2Y2U0</accession>